<name>A0ACC2VYC4_9TREE</name>
<gene>
    <name evidence="1" type="ORF">QFC20_004650</name>
</gene>
<dbReference type="Proteomes" id="UP001230649">
    <property type="component" value="Unassembled WGS sequence"/>
</dbReference>
<protein>
    <submittedName>
        <fullName evidence="1">Uncharacterized protein</fullName>
    </submittedName>
</protein>
<dbReference type="EMBL" id="JASBWS010000056">
    <property type="protein sequence ID" value="KAJ9104073.1"/>
    <property type="molecule type" value="Genomic_DNA"/>
</dbReference>
<accession>A0ACC2VYC4</accession>
<sequence>MLSTIPYTLPLLPRLNSTLLSAITPTSPSYPFYHTSNPRIFSFISDHWLALASPIIVYWVLSLAFHALDVAQIPYFESKRIHESPEVLSRNKATVMQVVNAVVLQQVIQTILGFFWMDAEPSQNEMWNDDLQEMAKLGGVVGQAVVLVLGDRTGQSLLMKHGKDIVSWTYWWGIPLAQFYAAFLIMDTWQYFLHRAFHTSRFLYRHFHSVHHRLYVPFAFGALYNHPVEGLVLDSLGAVVAETLSGMSTRQAALLFALSSAKTVDDHCGYRLWWDPCQFLFHNNVDYHDIHHQSYGIKKNFSQPFFTNWDNLLGTKMTREQAQNRFKKSAQTGSKSKSTPVLKVSKIE</sequence>
<comment type="caution">
    <text evidence="1">The sequence shown here is derived from an EMBL/GenBank/DDBJ whole genome shotgun (WGS) entry which is preliminary data.</text>
</comment>
<organism evidence="1 2">
    <name type="scientific">Naganishia adeliensis</name>
    <dbReference type="NCBI Taxonomy" id="92952"/>
    <lineage>
        <taxon>Eukaryota</taxon>
        <taxon>Fungi</taxon>
        <taxon>Dikarya</taxon>
        <taxon>Basidiomycota</taxon>
        <taxon>Agaricomycotina</taxon>
        <taxon>Tremellomycetes</taxon>
        <taxon>Filobasidiales</taxon>
        <taxon>Filobasidiaceae</taxon>
        <taxon>Naganishia</taxon>
    </lineage>
</organism>
<reference evidence="1" key="1">
    <citation type="submission" date="2023-04" db="EMBL/GenBank/DDBJ databases">
        <title>Draft Genome sequencing of Naganishia species isolated from polar environments using Oxford Nanopore Technology.</title>
        <authorList>
            <person name="Leo P."/>
            <person name="Venkateswaran K."/>
        </authorList>
    </citation>
    <scope>NUCLEOTIDE SEQUENCE</scope>
    <source>
        <strain evidence="1">MNA-CCFEE 5262</strain>
    </source>
</reference>
<evidence type="ECO:0000313" key="1">
    <source>
        <dbReference type="EMBL" id="KAJ9104073.1"/>
    </source>
</evidence>
<proteinExistence type="predicted"/>
<keyword evidence="2" id="KW-1185">Reference proteome</keyword>
<evidence type="ECO:0000313" key="2">
    <source>
        <dbReference type="Proteomes" id="UP001230649"/>
    </source>
</evidence>